<dbReference type="EMBL" id="KZ824946">
    <property type="protein sequence ID" value="RAH71991.1"/>
    <property type="molecule type" value="Genomic_DNA"/>
</dbReference>
<gene>
    <name evidence="1" type="ORF">BO66DRAFT_390480</name>
</gene>
<protein>
    <submittedName>
        <fullName evidence="1">Uncharacterized protein</fullName>
    </submittedName>
</protein>
<keyword evidence="2" id="KW-1185">Reference proteome</keyword>
<name>A0ACD1HDY5_9EURO</name>
<accession>A0ACD1HDY5</accession>
<reference evidence="1" key="1">
    <citation type="submission" date="2018-02" db="EMBL/GenBank/DDBJ databases">
        <title>The genomes of Aspergillus section Nigri reveals drivers in fungal speciation.</title>
        <authorList>
            <consortium name="DOE Joint Genome Institute"/>
            <person name="Vesth T.C."/>
            <person name="Nybo J."/>
            <person name="Theobald S."/>
            <person name="Brandl J."/>
            <person name="Frisvad J.C."/>
            <person name="Nielsen K.F."/>
            <person name="Lyhne E.K."/>
            <person name="Kogle M.E."/>
            <person name="Kuo A."/>
            <person name="Riley R."/>
            <person name="Clum A."/>
            <person name="Nolan M."/>
            <person name="Lipzen A."/>
            <person name="Salamov A."/>
            <person name="Henrissat B."/>
            <person name="Wiebenga A."/>
            <person name="De vries R.P."/>
            <person name="Grigoriev I.V."/>
            <person name="Mortensen U.H."/>
            <person name="Andersen M.R."/>
            <person name="Baker S.E."/>
        </authorList>
    </citation>
    <scope>NUCLEOTIDE SEQUENCE</scope>
    <source>
        <strain evidence="1">CBS 121060</strain>
    </source>
</reference>
<evidence type="ECO:0000313" key="2">
    <source>
        <dbReference type="Proteomes" id="UP000249661"/>
    </source>
</evidence>
<dbReference type="Proteomes" id="UP000249661">
    <property type="component" value="Unassembled WGS sequence"/>
</dbReference>
<sequence>MNCLYAHHPAFVQKTSRTSRRYYQKSTFSETNGNKVEASCRLVLTAHPDQAPGYIRPLCSGIKALPEGR</sequence>
<evidence type="ECO:0000313" key="1">
    <source>
        <dbReference type="EMBL" id="RAH71991.1"/>
    </source>
</evidence>
<proteinExistence type="predicted"/>
<organism evidence="1 2">
    <name type="scientific">Aspergillus aculeatinus CBS 121060</name>
    <dbReference type="NCBI Taxonomy" id="1448322"/>
    <lineage>
        <taxon>Eukaryota</taxon>
        <taxon>Fungi</taxon>
        <taxon>Dikarya</taxon>
        <taxon>Ascomycota</taxon>
        <taxon>Pezizomycotina</taxon>
        <taxon>Eurotiomycetes</taxon>
        <taxon>Eurotiomycetidae</taxon>
        <taxon>Eurotiales</taxon>
        <taxon>Aspergillaceae</taxon>
        <taxon>Aspergillus</taxon>
        <taxon>Aspergillus subgen. Circumdati</taxon>
    </lineage>
</organism>